<gene>
    <name evidence="10" type="ORF">MTR67_036694</name>
</gene>
<accession>A0AAF0ZNJ4</accession>
<dbReference type="CDD" id="cd11072">
    <property type="entry name" value="CYP71-like"/>
    <property type="match status" value="1"/>
</dbReference>
<keyword evidence="6 8" id="KW-0503">Monooxygenase</keyword>
<evidence type="ECO:0000256" key="6">
    <source>
        <dbReference type="ARBA" id="ARBA00023033"/>
    </source>
</evidence>
<evidence type="ECO:0000313" key="10">
    <source>
        <dbReference type="EMBL" id="WMV43309.1"/>
    </source>
</evidence>
<comment type="cofactor">
    <cofactor evidence="7">
        <name>heme</name>
        <dbReference type="ChEBI" id="CHEBI:30413"/>
    </cofactor>
</comment>
<evidence type="ECO:0000256" key="8">
    <source>
        <dbReference type="RuleBase" id="RU000461"/>
    </source>
</evidence>
<evidence type="ECO:0000256" key="7">
    <source>
        <dbReference type="PIRSR" id="PIRSR602401-1"/>
    </source>
</evidence>
<evidence type="ECO:0000256" key="2">
    <source>
        <dbReference type="ARBA" id="ARBA00022617"/>
    </source>
</evidence>
<sequence length="494" mass="56463">MHEIHFNTVSFLLFFFLLLVTFIRKSKKTNQRLPPGPWKLPIIGSIHHLIGALPHHVLRNLSRKYGPLMHLQLGEIDAVIVSSPHMAKQVLKVHDLSFAARPELMASDIIFYSQNDIVFARYGDYWKQMRKICISELLSAKMVKSFSLVRQDEVHDLVASIRSTPNVVVNMSEKVLRLTSSVICRSAFGKVWDDRDNLLMLMREVLAISGGFNVYDFFPSWTLLREISGTRSRLMSMHKKIDVVLEKIIHEHKEEKGRGEFGGEDLIDVLLRVMENGELRFPITNNNIKAVILDLFFGGTETPSVIIQWALSELMKNPNVMTKAQAEVRCVCKGKKDLNDNDVEELKYLKLVINETLRLHPASPLLGLRQCREETQIDGYTIPLRAQVIVNGWAIARDPESWDDPETFVPERFENSCVDFNGNHFQYIPFGAGSRMCPGMHFGLANVVYPLAQLLYHFDWKLPYGQQPEDLDMTETLGISATRKNDLHLIAIPQ</sequence>
<evidence type="ECO:0000256" key="3">
    <source>
        <dbReference type="ARBA" id="ARBA00022723"/>
    </source>
</evidence>
<dbReference type="InterPro" id="IPR036396">
    <property type="entry name" value="Cyt_P450_sf"/>
</dbReference>
<evidence type="ECO:0000256" key="4">
    <source>
        <dbReference type="ARBA" id="ARBA00023002"/>
    </source>
</evidence>
<dbReference type="PRINTS" id="PR00463">
    <property type="entry name" value="EP450I"/>
</dbReference>
<dbReference type="PROSITE" id="PS00086">
    <property type="entry name" value="CYTOCHROME_P450"/>
    <property type="match status" value="1"/>
</dbReference>
<evidence type="ECO:0008006" key="12">
    <source>
        <dbReference type="Google" id="ProtNLM"/>
    </source>
</evidence>
<feature type="binding site" description="axial binding residue" evidence="7">
    <location>
        <position position="437"/>
    </location>
    <ligand>
        <name>heme</name>
        <dbReference type="ChEBI" id="CHEBI:30413"/>
    </ligand>
    <ligandPart>
        <name>Fe</name>
        <dbReference type="ChEBI" id="CHEBI:18248"/>
    </ligandPart>
</feature>
<dbReference type="Proteomes" id="UP001234989">
    <property type="component" value="Chromosome 8"/>
</dbReference>
<dbReference type="EMBL" id="CP133619">
    <property type="protein sequence ID" value="WMV43309.1"/>
    <property type="molecule type" value="Genomic_DNA"/>
</dbReference>
<organism evidence="10 11">
    <name type="scientific">Solanum verrucosum</name>
    <dbReference type="NCBI Taxonomy" id="315347"/>
    <lineage>
        <taxon>Eukaryota</taxon>
        <taxon>Viridiplantae</taxon>
        <taxon>Streptophyta</taxon>
        <taxon>Embryophyta</taxon>
        <taxon>Tracheophyta</taxon>
        <taxon>Spermatophyta</taxon>
        <taxon>Magnoliopsida</taxon>
        <taxon>eudicotyledons</taxon>
        <taxon>Gunneridae</taxon>
        <taxon>Pentapetalae</taxon>
        <taxon>asterids</taxon>
        <taxon>lamiids</taxon>
        <taxon>Solanales</taxon>
        <taxon>Solanaceae</taxon>
        <taxon>Solanoideae</taxon>
        <taxon>Solaneae</taxon>
        <taxon>Solanum</taxon>
    </lineage>
</organism>
<keyword evidence="9" id="KW-0812">Transmembrane</keyword>
<evidence type="ECO:0000313" key="11">
    <source>
        <dbReference type="Proteomes" id="UP001234989"/>
    </source>
</evidence>
<proteinExistence type="inferred from homology"/>
<dbReference type="PANTHER" id="PTHR47953:SF21">
    <property type="entry name" value="CYTOCHROME P450 71D7"/>
    <property type="match status" value="1"/>
</dbReference>
<dbReference type="InterPro" id="IPR052306">
    <property type="entry name" value="CYP450_71D"/>
</dbReference>
<dbReference type="SUPFAM" id="SSF48264">
    <property type="entry name" value="Cytochrome P450"/>
    <property type="match status" value="1"/>
</dbReference>
<protein>
    <recommendedName>
        <fullName evidence="12">Cytochrome P450</fullName>
    </recommendedName>
</protein>
<feature type="transmembrane region" description="Helical" evidence="9">
    <location>
        <begin position="6"/>
        <end position="23"/>
    </location>
</feature>
<dbReference type="InterPro" id="IPR017972">
    <property type="entry name" value="Cyt_P450_CS"/>
</dbReference>
<dbReference type="GO" id="GO:0016705">
    <property type="term" value="F:oxidoreductase activity, acting on paired donors, with incorporation or reduction of molecular oxygen"/>
    <property type="evidence" value="ECO:0007669"/>
    <property type="project" value="InterPro"/>
</dbReference>
<keyword evidence="3 7" id="KW-0479">Metal-binding</keyword>
<dbReference type="InterPro" id="IPR002401">
    <property type="entry name" value="Cyt_P450_E_grp-I"/>
</dbReference>
<keyword evidence="11" id="KW-1185">Reference proteome</keyword>
<keyword evidence="9" id="KW-1133">Transmembrane helix</keyword>
<dbReference type="GO" id="GO:0005506">
    <property type="term" value="F:iron ion binding"/>
    <property type="evidence" value="ECO:0007669"/>
    <property type="project" value="InterPro"/>
</dbReference>
<dbReference type="AlphaFoldDB" id="A0AAF0ZNJ4"/>
<comment type="similarity">
    <text evidence="1 8">Belongs to the cytochrome P450 family.</text>
</comment>
<evidence type="ECO:0000256" key="5">
    <source>
        <dbReference type="ARBA" id="ARBA00023004"/>
    </source>
</evidence>
<keyword evidence="2 7" id="KW-0349">Heme</keyword>
<dbReference type="PANTHER" id="PTHR47953">
    <property type="entry name" value="OS08G0105600 PROTEIN"/>
    <property type="match status" value="1"/>
</dbReference>
<keyword evidence="4 8" id="KW-0560">Oxidoreductase</keyword>
<evidence type="ECO:0000256" key="9">
    <source>
        <dbReference type="SAM" id="Phobius"/>
    </source>
</evidence>
<evidence type="ECO:0000256" key="1">
    <source>
        <dbReference type="ARBA" id="ARBA00010617"/>
    </source>
</evidence>
<dbReference type="PRINTS" id="PR00385">
    <property type="entry name" value="P450"/>
</dbReference>
<keyword evidence="9" id="KW-0472">Membrane</keyword>
<dbReference type="FunFam" id="1.10.630.10:FF:000043">
    <property type="entry name" value="Cytochrome P450 99A2"/>
    <property type="match status" value="1"/>
</dbReference>
<dbReference type="InterPro" id="IPR001128">
    <property type="entry name" value="Cyt_P450"/>
</dbReference>
<reference evidence="10" key="1">
    <citation type="submission" date="2023-08" db="EMBL/GenBank/DDBJ databases">
        <title>A de novo genome assembly of Solanum verrucosum Schlechtendal, a Mexican diploid species geographically isolated from the other diploid A-genome species in potato relatives.</title>
        <authorList>
            <person name="Hosaka K."/>
        </authorList>
    </citation>
    <scope>NUCLEOTIDE SEQUENCE</scope>
    <source>
        <tissue evidence="10">Young leaves</tissue>
    </source>
</reference>
<dbReference type="GO" id="GO:0004497">
    <property type="term" value="F:monooxygenase activity"/>
    <property type="evidence" value="ECO:0007669"/>
    <property type="project" value="UniProtKB-KW"/>
</dbReference>
<dbReference type="Gene3D" id="1.10.630.10">
    <property type="entry name" value="Cytochrome P450"/>
    <property type="match status" value="1"/>
</dbReference>
<dbReference type="Pfam" id="PF00067">
    <property type="entry name" value="p450"/>
    <property type="match status" value="1"/>
</dbReference>
<dbReference type="GO" id="GO:0020037">
    <property type="term" value="F:heme binding"/>
    <property type="evidence" value="ECO:0007669"/>
    <property type="project" value="InterPro"/>
</dbReference>
<name>A0AAF0ZNJ4_SOLVR</name>
<keyword evidence="5 7" id="KW-0408">Iron</keyword>